<evidence type="ECO:0000313" key="13">
    <source>
        <dbReference type="EMBL" id="PSK42537.1"/>
    </source>
</evidence>
<organism evidence="13 14">
    <name type="scientific">Elsinoe australis</name>
    <dbReference type="NCBI Taxonomy" id="40998"/>
    <lineage>
        <taxon>Eukaryota</taxon>
        <taxon>Fungi</taxon>
        <taxon>Dikarya</taxon>
        <taxon>Ascomycota</taxon>
        <taxon>Pezizomycotina</taxon>
        <taxon>Dothideomycetes</taxon>
        <taxon>Dothideomycetidae</taxon>
        <taxon>Myriangiales</taxon>
        <taxon>Elsinoaceae</taxon>
        <taxon>Elsinoe</taxon>
    </lineage>
</organism>
<feature type="domain" description="Thiolase N-terminal" evidence="11">
    <location>
        <begin position="7"/>
        <end position="266"/>
    </location>
</feature>
<evidence type="ECO:0000259" key="12">
    <source>
        <dbReference type="Pfam" id="PF02803"/>
    </source>
</evidence>
<dbReference type="AlphaFoldDB" id="A0A2P7Z2U7"/>
<dbReference type="EC" id="2.3.1.9" evidence="4"/>
<dbReference type="InterPro" id="IPR020617">
    <property type="entry name" value="Thiolase_C"/>
</dbReference>
<dbReference type="InterPro" id="IPR020616">
    <property type="entry name" value="Thiolase_N"/>
</dbReference>
<dbReference type="Gene3D" id="3.40.47.10">
    <property type="match status" value="1"/>
</dbReference>
<evidence type="ECO:0000313" key="14">
    <source>
        <dbReference type="Proteomes" id="UP000243723"/>
    </source>
</evidence>
<dbReference type="FunFam" id="3.40.47.10:FF:000007">
    <property type="entry name" value="acetyl-CoA acetyltransferase, mitochondrial"/>
    <property type="match status" value="1"/>
</dbReference>
<name>A0A2P7Z2U7_9PEZI</name>
<dbReference type="GO" id="GO:0003985">
    <property type="term" value="F:acetyl-CoA C-acetyltransferase activity"/>
    <property type="evidence" value="ECO:0007669"/>
    <property type="project" value="UniProtKB-EC"/>
</dbReference>
<dbReference type="Pfam" id="PF02803">
    <property type="entry name" value="Thiolase_C"/>
    <property type="match status" value="1"/>
</dbReference>
<comment type="similarity">
    <text evidence="2 10">Belongs to the thiolase-like superfamily. Thiolase family.</text>
</comment>
<evidence type="ECO:0000256" key="1">
    <source>
        <dbReference type="ARBA" id="ARBA00001958"/>
    </source>
</evidence>
<comment type="pathway">
    <text evidence="8">Metabolic intermediate biosynthesis; (R)-mevalonate biosynthesis; (R)-mevalonate from acetyl-CoA: step 1/3.</text>
</comment>
<evidence type="ECO:0000256" key="5">
    <source>
        <dbReference type="ARBA" id="ARBA00022679"/>
    </source>
</evidence>
<evidence type="ECO:0000256" key="4">
    <source>
        <dbReference type="ARBA" id="ARBA00012705"/>
    </source>
</evidence>
<keyword evidence="5 10" id="KW-0808">Transferase</keyword>
<dbReference type="PROSITE" id="PS00098">
    <property type="entry name" value="THIOLASE_1"/>
    <property type="match status" value="1"/>
</dbReference>
<evidence type="ECO:0000256" key="10">
    <source>
        <dbReference type="RuleBase" id="RU003557"/>
    </source>
</evidence>
<reference evidence="13 14" key="1">
    <citation type="submission" date="2017-05" db="EMBL/GenBank/DDBJ databases">
        <title>Draft genome sequence of Elsinoe australis.</title>
        <authorList>
            <person name="Cheng Q."/>
        </authorList>
    </citation>
    <scope>NUCLEOTIDE SEQUENCE [LARGE SCALE GENOMIC DNA]</scope>
    <source>
        <strain evidence="13 14">NL1</strain>
    </source>
</reference>
<dbReference type="Proteomes" id="UP000243723">
    <property type="component" value="Unassembled WGS sequence"/>
</dbReference>
<dbReference type="GO" id="GO:0006696">
    <property type="term" value="P:ergosterol biosynthetic process"/>
    <property type="evidence" value="ECO:0007669"/>
    <property type="project" value="TreeGrafter"/>
</dbReference>
<keyword evidence="6" id="KW-0630">Potassium</keyword>
<dbReference type="CDD" id="cd00751">
    <property type="entry name" value="thiolase"/>
    <property type="match status" value="1"/>
</dbReference>
<dbReference type="InterPro" id="IPR016039">
    <property type="entry name" value="Thiolase-like"/>
</dbReference>
<evidence type="ECO:0000256" key="7">
    <source>
        <dbReference type="ARBA" id="ARBA00023315"/>
    </source>
</evidence>
<comment type="caution">
    <text evidence="13">The sequence shown here is derived from an EMBL/GenBank/DDBJ whole genome shotgun (WGS) entry which is preliminary data.</text>
</comment>
<dbReference type="OrthoDB" id="5404651at2759"/>
<dbReference type="SUPFAM" id="SSF53901">
    <property type="entry name" value="Thiolase-like"/>
    <property type="match status" value="2"/>
</dbReference>
<protein>
    <recommendedName>
        <fullName evidence="4">acetyl-CoA C-acetyltransferase</fullName>
        <ecNumber evidence="4">2.3.1.9</ecNumber>
    </recommendedName>
</protein>
<dbReference type="EMBL" id="NHZQ01000335">
    <property type="protein sequence ID" value="PSK42537.1"/>
    <property type="molecule type" value="Genomic_DNA"/>
</dbReference>
<gene>
    <name evidence="13" type="ORF">B9Z65_4451</name>
</gene>
<dbReference type="STRING" id="40998.A0A2P7Z2U7"/>
<evidence type="ECO:0000256" key="9">
    <source>
        <dbReference type="PIRSR" id="PIRSR000429-1"/>
    </source>
</evidence>
<feature type="active site" description="Proton acceptor" evidence="9">
    <location>
        <position position="383"/>
    </location>
</feature>
<dbReference type="PIRSF" id="PIRSF000429">
    <property type="entry name" value="Ac-CoA_Ac_transf"/>
    <property type="match status" value="1"/>
</dbReference>
<proteinExistence type="inferred from homology"/>
<feature type="active site" description="Proton acceptor" evidence="9">
    <location>
        <position position="353"/>
    </location>
</feature>
<evidence type="ECO:0000256" key="2">
    <source>
        <dbReference type="ARBA" id="ARBA00010982"/>
    </source>
</evidence>
<dbReference type="GO" id="GO:0005739">
    <property type="term" value="C:mitochondrion"/>
    <property type="evidence" value="ECO:0007669"/>
    <property type="project" value="TreeGrafter"/>
</dbReference>
<comment type="subunit">
    <text evidence="3">Homotetramer.</text>
</comment>
<evidence type="ECO:0000256" key="3">
    <source>
        <dbReference type="ARBA" id="ARBA00011881"/>
    </source>
</evidence>
<evidence type="ECO:0000259" key="11">
    <source>
        <dbReference type="Pfam" id="PF00108"/>
    </source>
</evidence>
<accession>A0A2P7Z2U7</accession>
<dbReference type="InterPro" id="IPR020613">
    <property type="entry name" value="Thiolase_CS"/>
</dbReference>
<feature type="domain" description="Thiolase C-terminal" evidence="12">
    <location>
        <begin position="274"/>
        <end position="395"/>
    </location>
</feature>
<dbReference type="PANTHER" id="PTHR18919:SF165">
    <property type="entry name" value="ACETYL-COA ACETYLTRANSFERASE"/>
    <property type="match status" value="1"/>
</dbReference>
<dbReference type="GO" id="GO:0006635">
    <property type="term" value="P:fatty acid beta-oxidation"/>
    <property type="evidence" value="ECO:0007669"/>
    <property type="project" value="TreeGrafter"/>
</dbReference>
<keyword evidence="7 10" id="KW-0012">Acyltransferase</keyword>
<sequence length="398" mass="40842">MAPSAPVYIVSAARTPTGMFLGSLSSLSAPQLGSHAIKAAVERAGIKAEAVEEVVFGNVLSANLGQNPARQCALGAGLPESVVCTTVNKVCASSLKALVFGAQTILTGNADIVVAGGAESMSNTPHYLPNLRTGAKFGDQPLVDGVLKDGLTDVYKKEHMGLQGEECASDHGFDREAQDEYCIRSYKKAQAAEAAGWFGAEIAPIEVSGGRGKPNITVDKDDEPKNFNESKTRTLKPAFKPNGGTVTPANASPLSDGAAALVLVSEAKLKELGLKPIGKILGWGDAAQNPSKFTTAPALAIPKALKHAGVEQSAVDAFEINEAFSVVALANMKILNLSEDKVNLHGGAVALGHPLGASGARIVTTLLGVLREKKGKIGCAGICNGGGGASAIVIESLQ</sequence>
<dbReference type="PANTHER" id="PTHR18919">
    <property type="entry name" value="ACETYL-COA C-ACYLTRANSFERASE"/>
    <property type="match status" value="1"/>
</dbReference>
<keyword evidence="14" id="KW-1185">Reference proteome</keyword>
<dbReference type="NCBIfam" id="TIGR01930">
    <property type="entry name" value="AcCoA-C-Actrans"/>
    <property type="match status" value="1"/>
</dbReference>
<feature type="active site" description="Acyl-thioester intermediate" evidence="9">
    <location>
        <position position="91"/>
    </location>
</feature>
<dbReference type="PROSITE" id="PS00737">
    <property type="entry name" value="THIOLASE_2"/>
    <property type="match status" value="1"/>
</dbReference>
<evidence type="ECO:0000256" key="6">
    <source>
        <dbReference type="ARBA" id="ARBA00022958"/>
    </source>
</evidence>
<dbReference type="InterPro" id="IPR002155">
    <property type="entry name" value="Thiolase"/>
</dbReference>
<comment type="cofactor">
    <cofactor evidence="1">
        <name>K(+)</name>
        <dbReference type="ChEBI" id="CHEBI:29103"/>
    </cofactor>
</comment>
<dbReference type="Pfam" id="PF00108">
    <property type="entry name" value="Thiolase_N"/>
    <property type="match status" value="1"/>
</dbReference>
<evidence type="ECO:0000256" key="8">
    <source>
        <dbReference type="ARBA" id="ARBA00037924"/>
    </source>
</evidence>
<dbReference type="InterPro" id="IPR020615">
    <property type="entry name" value="Thiolase_acyl_enz_int_AS"/>
</dbReference>